<comment type="caution">
    <text evidence="2">The sequence shown here is derived from an EMBL/GenBank/DDBJ whole genome shotgun (WGS) entry which is preliminary data.</text>
</comment>
<feature type="region of interest" description="Disordered" evidence="1">
    <location>
        <begin position="250"/>
        <end position="271"/>
    </location>
</feature>
<dbReference type="EMBL" id="JACEZU010000008">
    <property type="protein sequence ID" value="MBA5688937.1"/>
    <property type="molecule type" value="Genomic_DNA"/>
</dbReference>
<protein>
    <submittedName>
        <fullName evidence="2">Uncharacterized protein</fullName>
    </submittedName>
</protein>
<proteinExistence type="predicted"/>
<gene>
    <name evidence="2" type="ORF">H3H39_18000</name>
</gene>
<evidence type="ECO:0000313" key="2">
    <source>
        <dbReference type="EMBL" id="MBA5688937.1"/>
    </source>
</evidence>
<dbReference type="AlphaFoldDB" id="A0A7W2ILY3"/>
<evidence type="ECO:0000256" key="1">
    <source>
        <dbReference type="SAM" id="MobiDB-lite"/>
    </source>
</evidence>
<accession>A0A7W2ILY3</accession>
<sequence length="271" mass="29932">MSQEAIAKWSGRRDVAQNRVYDHRTDFERVEQCKRALFDSPGRGGAKILSKSAAPLADSIVIAGVEKVASSTVQHWDVNLKPKPVSCAEIDLGPRGANHVTMWGVCEHDFLFSPCDKFGDCLNCVEHYCVKGAGASDLERLDRIKFVLSAVEKEVIQATRAVEDNNPGASKWLESQSKYRARLITLVGILEDEAVPQGALIKPKGANEQSHLHRILRNSALMAVTQNVLPSTLVEEMLCILDSHLEGHLGDKEDLGNQTSQLRARRIRGEK</sequence>
<dbReference type="RefSeq" id="WP_182155013.1">
    <property type="nucleotide sequence ID" value="NZ_JACEZU010000008.1"/>
</dbReference>
<keyword evidence="3" id="KW-1185">Reference proteome</keyword>
<dbReference type="Proteomes" id="UP000573499">
    <property type="component" value="Unassembled WGS sequence"/>
</dbReference>
<name>A0A7W2ILY3_9BURK</name>
<reference evidence="2 3" key="1">
    <citation type="submission" date="2020-07" db="EMBL/GenBank/DDBJ databases">
        <title>Novel species isolated from subtropical streams in China.</title>
        <authorList>
            <person name="Lu H."/>
        </authorList>
    </citation>
    <scope>NUCLEOTIDE SEQUENCE [LARGE SCALE GENOMIC DNA]</scope>
    <source>
        <strain evidence="2 3">LX47W</strain>
    </source>
</reference>
<evidence type="ECO:0000313" key="3">
    <source>
        <dbReference type="Proteomes" id="UP000573499"/>
    </source>
</evidence>
<organism evidence="2 3">
    <name type="scientific">Rugamonas apoptosis</name>
    <dbReference type="NCBI Taxonomy" id="2758570"/>
    <lineage>
        <taxon>Bacteria</taxon>
        <taxon>Pseudomonadati</taxon>
        <taxon>Pseudomonadota</taxon>
        <taxon>Betaproteobacteria</taxon>
        <taxon>Burkholderiales</taxon>
        <taxon>Oxalobacteraceae</taxon>
        <taxon>Telluria group</taxon>
        <taxon>Rugamonas</taxon>
    </lineage>
</organism>